<dbReference type="EMBL" id="JACAZI010000003">
    <property type="protein sequence ID" value="KAF7365499.1"/>
    <property type="molecule type" value="Genomic_DNA"/>
</dbReference>
<organism evidence="1 2">
    <name type="scientific">Mycena venus</name>
    <dbReference type="NCBI Taxonomy" id="2733690"/>
    <lineage>
        <taxon>Eukaryota</taxon>
        <taxon>Fungi</taxon>
        <taxon>Dikarya</taxon>
        <taxon>Basidiomycota</taxon>
        <taxon>Agaricomycotina</taxon>
        <taxon>Agaricomycetes</taxon>
        <taxon>Agaricomycetidae</taxon>
        <taxon>Agaricales</taxon>
        <taxon>Marasmiineae</taxon>
        <taxon>Mycenaceae</taxon>
        <taxon>Mycena</taxon>
    </lineage>
</organism>
<dbReference type="Proteomes" id="UP000620124">
    <property type="component" value="Unassembled WGS sequence"/>
</dbReference>
<protein>
    <submittedName>
        <fullName evidence="1">Uncharacterized protein</fullName>
    </submittedName>
</protein>
<comment type="caution">
    <text evidence="1">The sequence shown here is derived from an EMBL/GenBank/DDBJ whole genome shotgun (WGS) entry which is preliminary data.</text>
</comment>
<accession>A0A8H7D7U7</accession>
<gene>
    <name evidence="1" type="ORF">MVEN_00422900</name>
</gene>
<keyword evidence="2" id="KW-1185">Reference proteome</keyword>
<dbReference type="AlphaFoldDB" id="A0A8H7D7U7"/>
<sequence>MASASCHVYVVSYFERGMARIFHGGFGVTSAFNLFEQPRIFPTFLFCLYHPIGLPGMDGQDDTIQIPTPTEKLQMYDASCTYPFYNTMYLSVEETTEDSLWIQAVRFHVKNGKRMSEVADCFTIGLVLSCSDGLFGHATCVYRVILKEDKTQEQPPIYAVKILALFASTRLFLTLSSVWTLEGCVAARMSQARNRFLRHDSEVLRTERRKHEREGDDIMSW</sequence>
<evidence type="ECO:0000313" key="2">
    <source>
        <dbReference type="Proteomes" id="UP000620124"/>
    </source>
</evidence>
<reference evidence="1" key="1">
    <citation type="submission" date="2020-05" db="EMBL/GenBank/DDBJ databases">
        <title>Mycena genomes resolve the evolution of fungal bioluminescence.</title>
        <authorList>
            <person name="Tsai I.J."/>
        </authorList>
    </citation>
    <scope>NUCLEOTIDE SEQUENCE</scope>
    <source>
        <strain evidence="1">CCC161011</strain>
    </source>
</reference>
<proteinExistence type="predicted"/>
<name>A0A8H7D7U7_9AGAR</name>
<dbReference type="OrthoDB" id="3271139at2759"/>
<evidence type="ECO:0000313" key="1">
    <source>
        <dbReference type="EMBL" id="KAF7365499.1"/>
    </source>
</evidence>